<comment type="function">
    <text evidence="5">Modulates RecA activity.</text>
</comment>
<dbReference type="PANTHER" id="PTHR33602:SF1">
    <property type="entry name" value="REGULATORY PROTEIN RECX FAMILY PROTEIN"/>
    <property type="match status" value="1"/>
</dbReference>
<dbReference type="PANTHER" id="PTHR33602">
    <property type="entry name" value="REGULATORY PROTEIN RECX FAMILY PROTEIN"/>
    <property type="match status" value="1"/>
</dbReference>
<evidence type="ECO:0000313" key="9">
    <source>
        <dbReference type="EMBL" id="CAB0608966.1"/>
    </source>
</evidence>
<keyword evidence="4 5" id="KW-0963">Cytoplasm</keyword>
<evidence type="ECO:0000256" key="5">
    <source>
        <dbReference type="HAMAP-Rule" id="MF_01114"/>
    </source>
</evidence>
<evidence type="ECO:0000259" key="6">
    <source>
        <dbReference type="Pfam" id="PF02631"/>
    </source>
</evidence>
<evidence type="ECO:0000256" key="1">
    <source>
        <dbReference type="ARBA" id="ARBA00004496"/>
    </source>
</evidence>
<evidence type="ECO:0000256" key="2">
    <source>
        <dbReference type="ARBA" id="ARBA00009695"/>
    </source>
</evidence>
<dbReference type="Pfam" id="PF02631">
    <property type="entry name" value="RecX_HTH2"/>
    <property type="match status" value="1"/>
</dbReference>
<dbReference type="NCBIfam" id="NF001059">
    <property type="entry name" value="PRK00117.4-3"/>
    <property type="match status" value="1"/>
</dbReference>
<dbReference type="RefSeq" id="WP_021335088.1">
    <property type="nucleotide sequence ID" value="NZ_CAJDXW010000002.1"/>
</dbReference>
<dbReference type="GO" id="GO:0006282">
    <property type="term" value="P:regulation of DNA repair"/>
    <property type="evidence" value="ECO:0007669"/>
    <property type="project" value="UniProtKB-UniRule"/>
</dbReference>
<evidence type="ECO:0000256" key="3">
    <source>
        <dbReference type="ARBA" id="ARBA00018111"/>
    </source>
</evidence>
<feature type="domain" description="RecX first three-helical" evidence="8">
    <location>
        <begin position="53"/>
        <end position="90"/>
    </location>
</feature>
<feature type="domain" description="RecX third three-helical" evidence="7">
    <location>
        <begin position="144"/>
        <end position="192"/>
    </location>
</feature>
<dbReference type="EMBL" id="CADDAV010000020">
    <property type="protein sequence ID" value="CAB0608966.1"/>
    <property type="molecule type" value="Genomic_DNA"/>
</dbReference>
<dbReference type="HAMAP" id="MF_01114">
    <property type="entry name" value="RecX"/>
    <property type="match status" value="1"/>
</dbReference>
<reference evidence="9 10" key="1">
    <citation type="submission" date="2020-02" db="EMBL/GenBank/DDBJ databases">
        <authorList>
            <person name="Brisse S."/>
        </authorList>
    </citation>
    <scope>NUCLEOTIDE SEQUENCE [LARGE SCALE GENOMIC DNA]</scope>
    <source>
        <strain evidence="9">CIP107547</strain>
    </source>
</reference>
<proteinExistence type="inferred from homology"/>
<dbReference type="InterPro" id="IPR003783">
    <property type="entry name" value="Regulatory_RecX"/>
</dbReference>
<feature type="domain" description="RecX second three-helical" evidence="6">
    <location>
        <begin position="97"/>
        <end position="137"/>
    </location>
</feature>
<dbReference type="Pfam" id="PF21982">
    <property type="entry name" value="RecX_HTH1"/>
    <property type="match status" value="1"/>
</dbReference>
<dbReference type="KEGG" id="cdip:ERS451417_01472"/>
<dbReference type="InterPro" id="IPR053926">
    <property type="entry name" value="RecX_HTH_1st"/>
</dbReference>
<dbReference type="Gene3D" id="1.10.10.10">
    <property type="entry name" value="Winged helix-like DNA-binding domain superfamily/Winged helix DNA-binding domain"/>
    <property type="match status" value="2"/>
</dbReference>
<organism evidence="9 10">
    <name type="scientific">Corynebacterium diphtheriae</name>
    <dbReference type="NCBI Taxonomy" id="1717"/>
    <lineage>
        <taxon>Bacteria</taxon>
        <taxon>Bacillati</taxon>
        <taxon>Actinomycetota</taxon>
        <taxon>Actinomycetes</taxon>
        <taxon>Mycobacteriales</taxon>
        <taxon>Corynebacteriaceae</taxon>
        <taxon>Corynebacterium</taxon>
    </lineage>
</organism>
<accession>A0A679LVN1</accession>
<comment type="caution">
    <text evidence="9">The sequence shown here is derived from an EMBL/GenBank/DDBJ whole genome shotgun (WGS) entry which is preliminary data.</text>
</comment>
<comment type="similarity">
    <text evidence="2 5">Belongs to the RecX family.</text>
</comment>
<dbReference type="InterPro" id="IPR053924">
    <property type="entry name" value="RecX_HTH_2nd"/>
</dbReference>
<sequence length="209" mass="24047">MTINQSDSAHSGNASAVQSEKIAQLKAALQNFSASNSDLFDYALEEEKAKVRKRALLLLDQRARSVYELTNRLISADFDPNIVEYVVEDLVRANLLNDENFSREWVRQRRQRRGKSRQALTRELRDKGIKSEIIADVVGDIQPEDEQDIARELAYKKVRSLKKEPCDYPEYQKVLRRTVGVLARRGFSQSMALEIAREAIDARIDEIRH</sequence>
<dbReference type="GO" id="GO:0005737">
    <property type="term" value="C:cytoplasm"/>
    <property type="evidence" value="ECO:0007669"/>
    <property type="project" value="UniProtKB-SubCell"/>
</dbReference>
<comment type="subcellular location">
    <subcellularLocation>
        <location evidence="1 5">Cytoplasm</location>
    </subcellularLocation>
</comment>
<dbReference type="InterPro" id="IPR053925">
    <property type="entry name" value="RecX_HTH_3rd"/>
</dbReference>
<dbReference type="Proteomes" id="UP000480222">
    <property type="component" value="Unassembled WGS sequence"/>
</dbReference>
<protein>
    <recommendedName>
        <fullName evidence="3 5">Regulatory protein RecX</fullName>
    </recommendedName>
</protein>
<evidence type="ECO:0000313" key="10">
    <source>
        <dbReference type="Proteomes" id="UP000480222"/>
    </source>
</evidence>
<dbReference type="InterPro" id="IPR036388">
    <property type="entry name" value="WH-like_DNA-bd_sf"/>
</dbReference>
<dbReference type="AlphaFoldDB" id="A0A679LVN1"/>
<dbReference type="Pfam" id="PF21981">
    <property type="entry name" value="RecX_HTH3"/>
    <property type="match status" value="1"/>
</dbReference>
<gene>
    <name evidence="5 9" type="primary">recX</name>
    <name evidence="9" type="ORF">CIP107547_01657</name>
</gene>
<name>A0A679LVN1_CORDP</name>
<evidence type="ECO:0000256" key="4">
    <source>
        <dbReference type="ARBA" id="ARBA00022490"/>
    </source>
</evidence>
<evidence type="ECO:0000259" key="7">
    <source>
        <dbReference type="Pfam" id="PF21981"/>
    </source>
</evidence>
<evidence type="ECO:0000259" key="8">
    <source>
        <dbReference type="Pfam" id="PF21982"/>
    </source>
</evidence>